<dbReference type="AlphaFoldDB" id="A0A2N0H707"/>
<comment type="caution">
    <text evidence="2">The sequence shown here is derived from an EMBL/GenBank/DDBJ whole genome shotgun (WGS) entry which is preliminary data.</text>
</comment>
<dbReference type="OrthoDB" id="7594837at2"/>
<feature type="signal peptide" evidence="1">
    <location>
        <begin position="1"/>
        <end position="36"/>
    </location>
</feature>
<evidence type="ECO:0000313" key="3">
    <source>
        <dbReference type="Proteomes" id="UP000232587"/>
    </source>
</evidence>
<sequence length="114" mass="11648">MITYNQTAMPRFVLAAGLALLGTVASFGVTTTPARAGTSTNAATLATGLESPAKKVVNGALWKCTGDACVGQIDGSRPVNTCRQVVKTFGAVTKFATPKGELSAEDLQRCNAAA</sequence>
<evidence type="ECO:0000313" key="2">
    <source>
        <dbReference type="EMBL" id="PKB14670.1"/>
    </source>
</evidence>
<dbReference type="InterPro" id="IPR058513">
    <property type="entry name" value="DUF8200"/>
</dbReference>
<dbReference type="EMBL" id="PHUF01000004">
    <property type="protein sequence ID" value="PKB14670.1"/>
    <property type="molecule type" value="Genomic_DNA"/>
</dbReference>
<gene>
    <name evidence="2" type="ORF">B0I00_2268</name>
</gene>
<keyword evidence="3" id="KW-1185">Reference proteome</keyword>
<evidence type="ECO:0000256" key="1">
    <source>
        <dbReference type="SAM" id="SignalP"/>
    </source>
</evidence>
<dbReference type="Proteomes" id="UP000232587">
    <property type="component" value="Unassembled WGS sequence"/>
</dbReference>
<accession>A0A2N0H707</accession>
<protein>
    <submittedName>
        <fullName evidence="2">Uncharacterized protein</fullName>
    </submittedName>
</protein>
<feature type="chain" id="PRO_5014922784" evidence="1">
    <location>
        <begin position="37"/>
        <end position="114"/>
    </location>
</feature>
<dbReference type="RefSeq" id="WP_100867479.1">
    <property type="nucleotide sequence ID" value="NZ_PHUF01000004.1"/>
</dbReference>
<dbReference type="Pfam" id="PF26624">
    <property type="entry name" value="DUF8200"/>
    <property type="match status" value="1"/>
</dbReference>
<reference evidence="2 3" key="1">
    <citation type="submission" date="2017-11" db="EMBL/GenBank/DDBJ databases">
        <title>Genomic Encyclopedia of Type Strains, Phase III (KMG-III): the genomes of soil and plant-associated and newly described type strains.</title>
        <authorList>
            <person name="Whitman W."/>
        </authorList>
    </citation>
    <scope>NUCLEOTIDE SEQUENCE [LARGE SCALE GENOMIC DNA]</scope>
    <source>
        <strain evidence="2 3">CGMCC 1.12274</strain>
    </source>
</reference>
<keyword evidence="1" id="KW-0732">Signal</keyword>
<dbReference type="InterPro" id="IPR058067">
    <property type="entry name" value="CC_3452-like"/>
</dbReference>
<dbReference type="NCBIfam" id="NF047636">
    <property type="entry name" value="CC_3452_fam"/>
    <property type="match status" value="1"/>
</dbReference>
<name>A0A2N0H707_9SPHN</name>
<proteinExistence type="predicted"/>
<organism evidence="2 3">
    <name type="scientific">Novosphingobium kunmingense</name>
    <dbReference type="NCBI Taxonomy" id="1211806"/>
    <lineage>
        <taxon>Bacteria</taxon>
        <taxon>Pseudomonadati</taxon>
        <taxon>Pseudomonadota</taxon>
        <taxon>Alphaproteobacteria</taxon>
        <taxon>Sphingomonadales</taxon>
        <taxon>Sphingomonadaceae</taxon>
        <taxon>Novosphingobium</taxon>
    </lineage>
</organism>